<dbReference type="EMBL" id="LJZR01000062">
    <property type="protein sequence ID" value="KPQ32286.1"/>
    <property type="molecule type" value="Genomic_DNA"/>
</dbReference>
<evidence type="ECO:0000313" key="2">
    <source>
        <dbReference type="Proteomes" id="UP000050465"/>
    </source>
</evidence>
<dbReference type="AlphaFoldDB" id="A0A0P7YQ64"/>
<accession>A0A0P7YQ64</accession>
<proteinExistence type="predicted"/>
<reference evidence="1 2" key="1">
    <citation type="submission" date="2015-09" db="EMBL/GenBank/DDBJ databases">
        <title>Identification and resolution of microdiversity through metagenomic sequencing of parallel consortia.</title>
        <authorList>
            <person name="Nelson W.C."/>
            <person name="Romine M.F."/>
            <person name="Lindemann S.R."/>
        </authorList>
    </citation>
    <scope>NUCLEOTIDE SEQUENCE [LARGE SCALE GENOMIC DNA]</scope>
    <source>
        <strain evidence="1">Ana</strain>
    </source>
</reference>
<dbReference type="Proteomes" id="UP000050465">
    <property type="component" value="Unassembled WGS sequence"/>
</dbReference>
<dbReference type="STRING" id="1666911.HLUCCA11_21830"/>
<keyword evidence="1" id="KW-0670">Pyruvate</keyword>
<name>A0A0P7YQ64_9CYAN</name>
<evidence type="ECO:0000313" key="1">
    <source>
        <dbReference type="EMBL" id="KPQ32286.1"/>
    </source>
</evidence>
<comment type="caution">
    <text evidence="1">The sequence shown here is derived from an EMBL/GenBank/DDBJ whole genome shotgun (WGS) entry which is preliminary data.</text>
</comment>
<protein>
    <submittedName>
        <fullName evidence="1">Pyruvate ferredoxin/flavodoxin oxidoreductase</fullName>
    </submittedName>
</protein>
<gene>
    <name evidence="1" type="ORF">HLUCCA11_21830</name>
</gene>
<organism evidence="1 2">
    <name type="scientific">Phormidesmis priestleyi Ana</name>
    <dbReference type="NCBI Taxonomy" id="1666911"/>
    <lineage>
        <taxon>Bacteria</taxon>
        <taxon>Bacillati</taxon>
        <taxon>Cyanobacteriota</taxon>
        <taxon>Cyanophyceae</taxon>
        <taxon>Leptolyngbyales</taxon>
        <taxon>Leptolyngbyaceae</taxon>
        <taxon>Phormidesmis</taxon>
    </lineage>
</organism>
<sequence>MTSGPYQSKLLRFAIAQYRQGMARHRSALQTARSSAMTGAAVTLFPVYALVSASIKTSIKTSFKTSIRASQGISLAISSVIPRGWGQKLQQQWQRLPFKESLVQKRLFAFQNLSASQKLSAVQAKTGKLLKLTDFGETALMMPDALEGSVHISRAEQIMAVTLMLVGECLSSQQIKLLSASMIEPPPAVGLVRRVMGWLQGLGTPRREMAKVGQITGIASDLETRSLVLVKDYVLIWPGLSADQQLQLQQQIVRLLSGEFANTPQPLLTHTGLTRFGQRGLQHAEKGHPLVQSGRSFWVEVLRMVAWLQREGRSRSAVRAIATIAANAGKNVLAEAKPSAEISARVKTAEIDISCDAINNPVDCLEATVTAASYIEHPLEKVLKWVDKWLLWLESHWQRLLQWMGQCSAFSQYKK</sequence>